<evidence type="ECO:0000313" key="1">
    <source>
        <dbReference type="EMBL" id="CAK7336061.1"/>
    </source>
</evidence>
<name>A0AAV1RH40_9ROSI</name>
<comment type="caution">
    <text evidence="1">The sequence shown here is derived from an EMBL/GenBank/DDBJ whole genome shotgun (WGS) entry which is preliminary data.</text>
</comment>
<protein>
    <submittedName>
        <fullName evidence="1">Uncharacterized protein</fullName>
    </submittedName>
</protein>
<proteinExistence type="predicted"/>
<organism evidence="1 2">
    <name type="scientific">Dovyalis caffra</name>
    <dbReference type="NCBI Taxonomy" id="77055"/>
    <lineage>
        <taxon>Eukaryota</taxon>
        <taxon>Viridiplantae</taxon>
        <taxon>Streptophyta</taxon>
        <taxon>Embryophyta</taxon>
        <taxon>Tracheophyta</taxon>
        <taxon>Spermatophyta</taxon>
        <taxon>Magnoliopsida</taxon>
        <taxon>eudicotyledons</taxon>
        <taxon>Gunneridae</taxon>
        <taxon>Pentapetalae</taxon>
        <taxon>rosids</taxon>
        <taxon>fabids</taxon>
        <taxon>Malpighiales</taxon>
        <taxon>Salicaceae</taxon>
        <taxon>Flacourtieae</taxon>
        <taxon>Dovyalis</taxon>
    </lineage>
</organism>
<dbReference type="AlphaFoldDB" id="A0AAV1RH40"/>
<dbReference type="EMBL" id="CAWUPB010000994">
    <property type="protein sequence ID" value="CAK7336061.1"/>
    <property type="molecule type" value="Genomic_DNA"/>
</dbReference>
<sequence>MGDSREDLYQEEYSKIVTSKNELAILTHKELDSDEKIGEARPRRFLIRGSKKEYTPFITSIRGWPN</sequence>
<keyword evidence="2" id="KW-1185">Reference proteome</keyword>
<dbReference type="Proteomes" id="UP001314170">
    <property type="component" value="Unassembled WGS sequence"/>
</dbReference>
<gene>
    <name evidence="1" type="ORF">DCAF_LOCUS11065</name>
</gene>
<evidence type="ECO:0000313" key="2">
    <source>
        <dbReference type="Proteomes" id="UP001314170"/>
    </source>
</evidence>
<accession>A0AAV1RH40</accession>
<reference evidence="1 2" key="1">
    <citation type="submission" date="2024-01" db="EMBL/GenBank/DDBJ databases">
        <authorList>
            <person name="Waweru B."/>
        </authorList>
    </citation>
    <scope>NUCLEOTIDE SEQUENCE [LARGE SCALE GENOMIC DNA]</scope>
</reference>